<evidence type="ECO:0000313" key="2">
    <source>
        <dbReference type="EMBL" id="MBA8805696.1"/>
    </source>
</evidence>
<dbReference type="InterPro" id="IPR021109">
    <property type="entry name" value="Peptidase_aspartic_dom_sf"/>
</dbReference>
<feature type="domain" description="Retropepsin-like aspartic endopeptidase" evidence="1">
    <location>
        <begin position="3"/>
        <end position="128"/>
    </location>
</feature>
<dbReference type="PANTHER" id="PTHR38037">
    <property type="entry name" value="ZN_PROTEASE DOMAIN-CONTAINING PROTEIN"/>
    <property type="match status" value="1"/>
</dbReference>
<evidence type="ECO:0000259" key="1">
    <source>
        <dbReference type="Pfam" id="PF05618"/>
    </source>
</evidence>
<dbReference type="InterPro" id="IPR008503">
    <property type="entry name" value="Asp_endopeptidase"/>
</dbReference>
<keyword evidence="3" id="KW-1185">Reference proteome</keyword>
<evidence type="ECO:0000313" key="3">
    <source>
        <dbReference type="Proteomes" id="UP000580910"/>
    </source>
</evidence>
<reference evidence="2 3" key="1">
    <citation type="submission" date="2020-07" db="EMBL/GenBank/DDBJ databases">
        <title>Sequencing the genomes of 1000 actinobacteria strains.</title>
        <authorList>
            <person name="Klenk H.-P."/>
        </authorList>
    </citation>
    <scope>NUCLEOTIDE SEQUENCE [LARGE SCALE GENOMIC DNA]</scope>
    <source>
        <strain evidence="2 3">DSM 21349</strain>
    </source>
</reference>
<dbReference type="Proteomes" id="UP000580910">
    <property type="component" value="Unassembled WGS sequence"/>
</dbReference>
<organism evidence="2 3">
    <name type="scientific">Nocardioides ginsengisegetis</name>
    <dbReference type="NCBI Taxonomy" id="661491"/>
    <lineage>
        <taxon>Bacteria</taxon>
        <taxon>Bacillati</taxon>
        <taxon>Actinomycetota</taxon>
        <taxon>Actinomycetes</taxon>
        <taxon>Propionibacteriales</taxon>
        <taxon>Nocardioidaceae</taxon>
        <taxon>Nocardioides</taxon>
    </lineage>
</organism>
<accession>A0A7W3J3L8</accession>
<dbReference type="Gene3D" id="2.40.70.10">
    <property type="entry name" value="Acid Proteases"/>
    <property type="match status" value="1"/>
</dbReference>
<dbReference type="AlphaFoldDB" id="A0A7W3J3L8"/>
<sequence>MSLPGAGVPWVKAKLDTGARSSSIHAFDVEEWEKDGKPWVRFSIHPWQKSDADVVEVEAEVLDVRAVRSSSGQSEDRIVVPMDVTLMGRTITTEMTLSRRDEMGFRMLVGREGLRQGYVVDPGSSYLGGRPPVAMRRRNRGR</sequence>
<dbReference type="SUPFAM" id="SSF50630">
    <property type="entry name" value="Acid proteases"/>
    <property type="match status" value="1"/>
</dbReference>
<dbReference type="PANTHER" id="PTHR38037:SF1">
    <property type="entry name" value="ATP-DEPENDENT ZINC PROTEASE DOMAIN-CONTAINING PROTEIN-RELATED"/>
    <property type="match status" value="1"/>
</dbReference>
<gene>
    <name evidence="2" type="ORF">FB382_004041</name>
</gene>
<proteinExistence type="predicted"/>
<comment type="caution">
    <text evidence="2">The sequence shown here is derived from an EMBL/GenBank/DDBJ whole genome shotgun (WGS) entry which is preliminary data.</text>
</comment>
<dbReference type="Pfam" id="PF05618">
    <property type="entry name" value="Zn_protease"/>
    <property type="match status" value="1"/>
</dbReference>
<dbReference type="EMBL" id="JACGXA010000003">
    <property type="protein sequence ID" value="MBA8805696.1"/>
    <property type="molecule type" value="Genomic_DNA"/>
</dbReference>
<name>A0A7W3J3L8_9ACTN</name>
<protein>
    <recommendedName>
        <fullName evidence="1">Retropepsin-like aspartic endopeptidase domain-containing protein</fullName>
    </recommendedName>
</protein>